<name>A0AAD5TG83_9FUNG</name>
<keyword evidence="5" id="KW-1185">Reference proteome</keyword>
<dbReference type="EMBL" id="JADGJQ010000049">
    <property type="protein sequence ID" value="KAJ3175669.1"/>
    <property type="molecule type" value="Genomic_DNA"/>
</dbReference>
<dbReference type="Proteomes" id="UP001212152">
    <property type="component" value="Unassembled WGS sequence"/>
</dbReference>
<keyword evidence="3" id="KW-0732">Signal</keyword>
<evidence type="ECO:0000256" key="2">
    <source>
        <dbReference type="SAM" id="Phobius"/>
    </source>
</evidence>
<evidence type="ECO:0000313" key="4">
    <source>
        <dbReference type="EMBL" id="KAJ3175669.1"/>
    </source>
</evidence>
<feature type="region of interest" description="Disordered" evidence="1">
    <location>
        <begin position="273"/>
        <end position="296"/>
    </location>
</feature>
<feature type="chain" id="PRO_5042134315" description="Transmembrane protein" evidence="3">
    <location>
        <begin position="19"/>
        <end position="354"/>
    </location>
</feature>
<evidence type="ECO:0000256" key="1">
    <source>
        <dbReference type="SAM" id="MobiDB-lite"/>
    </source>
</evidence>
<proteinExistence type="predicted"/>
<comment type="caution">
    <text evidence="4">The sequence shown here is derived from an EMBL/GenBank/DDBJ whole genome shotgun (WGS) entry which is preliminary data.</text>
</comment>
<organism evidence="4 5">
    <name type="scientific">Geranomyces variabilis</name>
    <dbReference type="NCBI Taxonomy" id="109894"/>
    <lineage>
        <taxon>Eukaryota</taxon>
        <taxon>Fungi</taxon>
        <taxon>Fungi incertae sedis</taxon>
        <taxon>Chytridiomycota</taxon>
        <taxon>Chytridiomycota incertae sedis</taxon>
        <taxon>Chytridiomycetes</taxon>
        <taxon>Spizellomycetales</taxon>
        <taxon>Powellomycetaceae</taxon>
        <taxon>Geranomyces</taxon>
    </lineage>
</organism>
<keyword evidence="2" id="KW-0812">Transmembrane</keyword>
<keyword evidence="2" id="KW-0472">Membrane</keyword>
<keyword evidence="2" id="KW-1133">Transmembrane helix</keyword>
<reference evidence="4" key="1">
    <citation type="submission" date="2020-05" db="EMBL/GenBank/DDBJ databases">
        <title>Phylogenomic resolution of chytrid fungi.</title>
        <authorList>
            <person name="Stajich J.E."/>
            <person name="Amses K."/>
            <person name="Simmons R."/>
            <person name="Seto K."/>
            <person name="Myers J."/>
            <person name="Bonds A."/>
            <person name="Quandt C.A."/>
            <person name="Barry K."/>
            <person name="Liu P."/>
            <person name="Grigoriev I."/>
            <person name="Longcore J.E."/>
            <person name="James T.Y."/>
        </authorList>
    </citation>
    <scope>NUCLEOTIDE SEQUENCE</scope>
    <source>
        <strain evidence="4">JEL0379</strain>
    </source>
</reference>
<gene>
    <name evidence="4" type="ORF">HDU87_005810</name>
</gene>
<accession>A0AAD5TG83</accession>
<feature type="signal peptide" evidence="3">
    <location>
        <begin position="1"/>
        <end position="18"/>
    </location>
</feature>
<evidence type="ECO:0008006" key="6">
    <source>
        <dbReference type="Google" id="ProtNLM"/>
    </source>
</evidence>
<protein>
    <recommendedName>
        <fullName evidence="6">Transmembrane protein</fullName>
    </recommendedName>
</protein>
<evidence type="ECO:0000313" key="5">
    <source>
        <dbReference type="Proteomes" id="UP001212152"/>
    </source>
</evidence>
<sequence length="354" mass="36169">MAPIRSFAVLLMVSSAAALNIHARQAVSSSAVVDSAPAATAQAVVPTSAAAPVVVDPTTSTPVVVPVVSSVVVPVATSAAVVVPIVFTSAAVIVPSVVPVSSTVVVAATTAAQVAVTRTSVRAVASLTPISINPTSSSAIASAAGAQSTGGASTLTANNVSALDETYGGVSKPVVIALCAAAAAIVCAALGIFLFRKYGVSPSEKFKHRLSDAGGSTAAFLHRRSLDNMEHGAASAAMIERPAFGRSLHSGATSTTPRSFTSTVARPVSISASNDEAQFSSPAPVRPTPKSLPRIPTTHETLQDVTAAESSRPTHPGAAYFSEYETVVVQHQPHQYAYQQHDERGYEYGTYHQK</sequence>
<evidence type="ECO:0000256" key="3">
    <source>
        <dbReference type="SAM" id="SignalP"/>
    </source>
</evidence>
<dbReference type="AlphaFoldDB" id="A0AAD5TG83"/>
<feature type="transmembrane region" description="Helical" evidence="2">
    <location>
        <begin position="174"/>
        <end position="195"/>
    </location>
</feature>